<feature type="transmembrane region" description="Helical" evidence="1">
    <location>
        <begin position="311"/>
        <end position="331"/>
    </location>
</feature>
<dbReference type="EMBL" id="AACS02000012">
    <property type="protein sequence ID" value="EAU86929.1"/>
    <property type="molecule type" value="Genomic_DNA"/>
</dbReference>
<dbReference type="AlphaFoldDB" id="A8NM77"/>
<feature type="chain" id="PRO_5002724704" evidence="2">
    <location>
        <begin position="22"/>
        <end position="363"/>
    </location>
</feature>
<feature type="signal peptide" evidence="2">
    <location>
        <begin position="1"/>
        <end position="21"/>
    </location>
</feature>
<keyword evidence="1" id="KW-1133">Transmembrane helix</keyword>
<evidence type="ECO:0000313" key="4">
    <source>
        <dbReference type="Proteomes" id="UP000001861"/>
    </source>
</evidence>
<proteinExistence type="predicted"/>
<dbReference type="GeneID" id="6011376"/>
<accession>A8NM77</accession>
<keyword evidence="1" id="KW-0812">Transmembrane</keyword>
<evidence type="ECO:0000256" key="1">
    <source>
        <dbReference type="SAM" id="Phobius"/>
    </source>
</evidence>
<keyword evidence="1" id="KW-0472">Membrane</keyword>
<keyword evidence="2" id="KW-0732">Signal</keyword>
<dbReference type="Proteomes" id="UP000001861">
    <property type="component" value="Unassembled WGS sequence"/>
</dbReference>
<feature type="transmembrane region" description="Helical" evidence="1">
    <location>
        <begin position="285"/>
        <end position="304"/>
    </location>
</feature>
<evidence type="ECO:0000256" key="2">
    <source>
        <dbReference type="SAM" id="SignalP"/>
    </source>
</evidence>
<keyword evidence="4" id="KW-1185">Reference proteome</keyword>
<dbReference type="KEGG" id="cci:CC1G_09786"/>
<evidence type="ECO:0000313" key="3">
    <source>
        <dbReference type="EMBL" id="EAU86929.1"/>
    </source>
</evidence>
<dbReference type="OMA" id="HVTSENC"/>
<gene>
    <name evidence="3" type="ORF">CC1G_09786</name>
</gene>
<dbReference type="RefSeq" id="XP_001834859.1">
    <property type="nucleotide sequence ID" value="XM_001834807.1"/>
</dbReference>
<dbReference type="VEuPathDB" id="FungiDB:CC1G_09786"/>
<sequence length="363" mass="37709">MVLSLSFTVLSVALCASLSSAAPIVDLLSPSDIDANVGPIVAPVKPVLNTGVNLLNNLKPDVTVIGAKNARDLPLLGALNNADANVGLDKITAPISPVLNTGVKLLENVKPDITIIGAKNARSLPLADVLSKANLDLDVEEIYAPVLPVLNTGINALNSVKPDVTVIGAKNARDEVSKRTEPHHPTPRPVHPPSIPAIIVSLTAQLKPLLDQLKSLIGGKAHGKPGTDIDIDLVIDLLATVQGLLGGALNEIKALIKLDLDLKGLLQLDGKVLGLLDLSRLLSQLLHTLFSTVAVLLVGLGGGLRVNIVKGLLAGVFTIVAELLAVLFGTVKGLKFALGPLLGGVLAILRELDIKVVLKVLVN</sequence>
<protein>
    <submittedName>
        <fullName evidence="3">Uncharacterized protein</fullName>
    </submittedName>
</protein>
<dbReference type="InParanoid" id="A8NM77"/>
<organism evidence="3 4">
    <name type="scientific">Coprinopsis cinerea (strain Okayama-7 / 130 / ATCC MYA-4618 / FGSC 9003)</name>
    <name type="common">Inky cap fungus</name>
    <name type="synonym">Hormographiella aspergillata</name>
    <dbReference type="NCBI Taxonomy" id="240176"/>
    <lineage>
        <taxon>Eukaryota</taxon>
        <taxon>Fungi</taxon>
        <taxon>Dikarya</taxon>
        <taxon>Basidiomycota</taxon>
        <taxon>Agaricomycotina</taxon>
        <taxon>Agaricomycetes</taxon>
        <taxon>Agaricomycetidae</taxon>
        <taxon>Agaricales</taxon>
        <taxon>Agaricineae</taxon>
        <taxon>Psathyrellaceae</taxon>
        <taxon>Coprinopsis</taxon>
    </lineage>
</organism>
<name>A8NM77_COPC7</name>
<reference evidence="3 4" key="1">
    <citation type="journal article" date="2010" name="Proc. Natl. Acad. Sci. U.S.A.">
        <title>Insights into evolution of multicellular fungi from the assembled chromosomes of the mushroom Coprinopsis cinerea (Coprinus cinereus).</title>
        <authorList>
            <person name="Stajich J.E."/>
            <person name="Wilke S.K."/>
            <person name="Ahren D."/>
            <person name="Au C.H."/>
            <person name="Birren B.W."/>
            <person name="Borodovsky M."/>
            <person name="Burns C."/>
            <person name="Canback B."/>
            <person name="Casselton L.A."/>
            <person name="Cheng C.K."/>
            <person name="Deng J."/>
            <person name="Dietrich F.S."/>
            <person name="Fargo D.C."/>
            <person name="Farman M.L."/>
            <person name="Gathman A.C."/>
            <person name="Goldberg J."/>
            <person name="Guigo R."/>
            <person name="Hoegger P.J."/>
            <person name="Hooker J.B."/>
            <person name="Huggins A."/>
            <person name="James T.Y."/>
            <person name="Kamada T."/>
            <person name="Kilaru S."/>
            <person name="Kodira C."/>
            <person name="Kues U."/>
            <person name="Kupfer D."/>
            <person name="Kwan H.S."/>
            <person name="Lomsadze A."/>
            <person name="Li W."/>
            <person name="Lilly W.W."/>
            <person name="Ma L.J."/>
            <person name="Mackey A.J."/>
            <person name="Manning G."/>
            <person name="Martin F."/>
            <person name="Muraguchi H."/>
            <person name="Natvig D.O."/>
            <person name="Palmerini H."/>
            <person name="Ramesh M.A."/>
            <person name="Rehmeyer C.J."/>
            <person name="Roe B.A."/>
            <person name="Shenoy N."/>
            <person name="Stanke M."/>
            <person name="Ter-Hovhannisyan V."/>
            <person name="Tunlid A."/>
            <person name="Velagapudi R."/>
            <person name="Vision T.J."/>
            <person name="Zeng Q."/>
            <person name="Zolan M.E."/>
            <person name="Pukkila P.J."/>
        </authorList>
    </citation>
    <scope>NUCLEOTIDE SEQUENCE [LARGE SCALE GENOMIC DNA]</scope>
    <source>
        <strain evidence="4">Okayama-7 / 130 / ATCC MYA-4618 / FGSC 9003</strain>
    </source>
</reference>
<comment type="caution">
    <text evidence="3">The sequence shown here is derived from an EMBL/GenBank/DDBJ whole genome shotgun (WGS) entry which is preliminary data.</text>
</comment>